<dbReference type="EMBL" id="UHFX01000003">
    <property type="protein sequence ID" value="SUO04978.1"/>
    <property type="molecule type" value="Genomic_DNA"/>
</dbReference>
<keyword evidence="3" id="KW-1185">Reference proteome</keyword>
<dbReference type="SUPFAM" id="SSF56507">
    <property type="entry name" value="Methionine synthase activation domain-like"/>
    <property type="match status" value="1"/>
</dbReference>
<evidence type="ECO:0000313" key="2">
    <source>
        <dbReference type="EMBL" id="SUO04978.1"/>
    </source>
</evidence>
<dbReference type="GeneID" id="77462847"/>
<gene>
    <name evidence="2" type="ORF">NCTC11087_01911</name>
</gene>
<accession>A0A380LMA0</accession>
<evidence type="ECO:0000259" key="1">
    <source>
        <dbReference type="Pfam" id="PF02965"/>
    </source>
</evidence>
<dbReference type="OrthoDB" id="9816190at2"/>
<dbReference type="InterPro" id="IPR004223">
    <property type="entry name" value="VitB12-dep_Met_synth_activ_dom"/>
</dbReference>
<dbReference type="Gene3D" id="3.40.109.40">
    <property type="match status" value="1"/>
</dbReference>
<evidence type="ECO:0000313" key="3">
    <source>
        <dbReference type="Proteomes" id="UP000255523"/>
    </source>
</evidence>
<proteinExistence type="predicted"/>
<protein>
    <submittedName>
        <fullName evidence="2">Vitamin B12 dependent methionine synthase, activation domain</fullName>
    </submittedName>
</protein>
<dbReference type="RefSeq" id="WP_022789593.1">
    <property type="nucleotide sequence ID" value="NZ_UHFX01000003.1"/>
</dbReference>
<dbReference type="Pfam" id="PF02965">
    <property type="entry name" value="Met_synt_B12"/>
    <property type="match status" value="1"/>
</dbReference>
<dbReference type="Proteomes" id="UP000255523">
    <property type="component" value="Unassembled WGS sequence"/>
</dbReference>
<sequence>MIQVNEKEVYRYLGYRNQTPDASILEQIQSCMEQMQQCTPKFVMKEFDLKQCGEDLYFSSVHIHSKDLSKNLKGCEKIVCLATTLGIVPDRLIARANIQNKAQSVILQALGCAMIEAYTDQINEQIKIDARQRGYCCRPRYSCGYGDCALAHQRDFIRILDMPKTIGVTLTQGDLMVPYKSVTAMIGLTREANQDLAGSCQQCEKTDCMYRKG</sequence>
<dbReference type="AlphaFoldDB" id="A0A380LMA0"/>
<organism evidence="2 3">
    <name type="scientific">Faecalicoccus pleomorphus</name>
    <dbReference type="NCBI Taxonomy" id="1323"/>
    <lineage>
        <taxon>Bacteria</taxon>
        <taxon>Bacillati</taxon>
        <taxon>Bacillota</taxon>
        <taxon>Erysipelotrichia</taxon>
        <taxon>Erysipelotrichales</taxon>
        <taxon>Erysipelotrichaceae</taxon>
        <taxon>Faecalicoccus</taxon>
    </lineage>
</organism>
<dbReference type="InterPro" id="IPR037010">
    <property type="entry name" value="VitB12-dep_Met_synth_activ_sf"/>
</dbReference>
<dbReference type="GO" id="GO:0008705">
    <property type="term" value="F:methionine synthase activity"/>
    <property type="evidence" value="ECO:0007669"/>
    <property type="project" value="InterPro"/>
</dbReference>
<name>A0A380LMA0_9FIRM</name>
<feature type="domain" description="AdoMet activation" evidence="1">
    <location>
        <begin position="79"/>
        <end position="212"/>
    </location>
</feature>
<reference evidence="2 3" key="1">
    <citation type="submission" date="2018-06" db="EMBL/GenBank/DDBJ databases">
        <authorList>
            <consortium name="Pathogen Informatics"/>
            <person name="Doyle S."/>
        </authorList>
    </citation>
    <scope>NUCLEOTIDE SEQUENCE [LARGE SCALE GENOMIC DNA]</scope>
    <source>
        <strain evidence="2 3">NCTC11087</strain>
    </source>
</reference>